<evidence type="ECO:0000256" key="8">
    <source>
        <dbReference type="ARBA" id="ARBA00023002"/>
    </source>
</evidence>
<feature type="domain" description="Rieske" evidence="18">
    <location>
        <begin position="115"/>
        <end position="219"/>
    </location>
</feature>
<evidence type="ECO:0000256" key="5">
    <source>
        <dbReference type="ARBA" id="ARBA00022714"/>
    </source>
</evidence>
<dbReference type="Proteomes" id="UP000257200">
    <property type="component" value="Unplaced"/>
</dbReference>
<dbReference type="AlphaFoldDB" id="A0A3Q1FCI8"/>
<comment type="pathway">
    <text evidence="3">Hormone biosynthesis.</text>
</comment>
<keyword evidence="7 17" id="KW-1133">Transmembrane helix</keyword>
<dbReference type="InterPro" id="IPR045605">
    <property type="entry name" value="KshA-like_C"/>
</dbReference>
<dbReference type="SUPFAM" id="SSF50022">
    <property type="entry name" value="ISP domain"/>
    <property type="match status" value="1"/>
</dbReference>
<evidence type="ECO:0000256" key="6">
    <source>
        <dbReference type="ARBA" id="ARBA00022723"/>
    </source>
</evidence>
<dbReference type="PANTHER" id="PTHR21266">
    <property type="entry name" value="IRON-SULFUR DOMAIN CONTAINING PROTEIN"/>
    <property type="match status" value="1"/>
</dbReference>
<dbReference type="EC" id="1.14.19.21" evidence="14"/>
<dbReference type="Pfam" id="PF19298">
    <property type="entry name" value="KshA_C"/>
    <property type="match status" value="2"/>
</dbReference>
<reference evidence="19" key="2">
    <citation type="submission" date="2025-09" db="UniProtKB">
        <authorList>
            <consortium name="Ensembl"/>
        </authorList>
    </citation>
    <scope>IDENTIFICATION</scope>
</reference>
<evidence type="ECO:0000256" key="15">
    <source>
        <dbReference type="ARBA" id="ARBA00047853"/>
    </source>
</evidence>
<dbReference type="Ensembl" id="ENSAPOT00000022293.1">
    <property type="protein sequence ID" value="ENSAPOP00000013989.1"/>
    <property type="gene ID" value="ENSAPOG00000016844.1"/>
</dbReference>
<keyword evidence="6" id="KW-0479">Metal-binding</keyword>
<proteinExistence type="inferred from homology"/>
<accession>A0A3Q1FCI8</accession>
<keyword evidence="9" id="KW-0408">Iron</keyword>
<comment type="catalytic activity">
    <reaction evidence="15">
        <text>cholesterol + NADH + O2 + H(+) = 7-dehydrocholesterol + NAD(+) + 2 H2O</text>
        <dbReference type="Rhea" id="RHEA:51644"/>
        <dbReference type="ChEBI" id="CHEBI:15377"/>
        <dbReference type="ChEBI" id="CHEBI:15378"/>
        <dbReference type="ChEBI" id="CHEBI:15379"/>
        <dbReference type="ChEBI" id="CHEBI:16113"/>
        <dbReference type="ChEBI" id="CHEBI:17759"/>
        <dbReference type="ChEBI" id="CHEBI:57540"/>
        <dbReference type="ChEBI" id="CHEBI:57945"/>
        <dbReference type="EC" id="1.14.19.21"/>
    </reaction>
    <physiologicalReaction direction="left-to-right" evidence="15">
        <dbReference type="Rhea" id="RHEA:51645"/>
    </physiologicalReaction>
</comment>
<dbReference type="Gene3D" id="3.90.380.10">
    <property type="entry name" value="Naphthalene 1,2-dioxygenase Alpha Subunit, Chain A, domain 1"/>
    <property type="match status" value="2"/>
</dbReference>
<dbReference type="GO" id="GO:0005737">
    <property type="term" value="C:cytoplasm"/>
    <property type="evidence" value="ECO:0007669"/>
    <property type="project" value="TreeGrafter"/>
</dbReference>
<dbReference type="InterPro" id="IPR036922">
    <property type="entry name" value="Rieske_2Fe-2S_sf"/>
</dbReference>
<dbReference type="Gene3D" id="2.102.10.10">
    <property type="entry name" value="Rieske [2Fe-2S] iron-sulphur domain"/>
    <property type="match status" value="1"/>
</dbReference>
<dbReference type="PANTHER" id="PTHR21266:SF32">
    <property type="entry name" value="CHOLESTEROL 7-DESATURASE NVD"/>
    <property type="match status" value="1"/>
</dbReference>
<dbReference type="InParanoid" id="A0A3Q1FCI8"/>
<evidence type="ECO:0000256" key="3">
    <source>
        <dbReference type="ARBA" id="ARBA00004972"/>
    </source>
</evidence>
<evidence type="ECO:0000256" key="17">
    <source>
        <dbReference type="SAM" id="Phobius"/>
    </source>
</evidence>
<comment type="catalytic activity">
    <reaction evidence="16">
        <text>cholesterol + NADPH + O2 + H(+) = 7-dehydrocholesterol + NADP(+) + 2 H2O</text>
        <dbReference type="Rhea" id="RHEA:45024"/>
        <dbReference type="ChEBI" id="CHEBI:15377"/>
        <dbReference type="ChEBI" id="CHEBI:15378"/>
        <dbReference type="ChEBI" id="CHEBI:15379"/>
        <dbReference type="ChEBI" id="CHEBI:16113"/>
        <dbReference type="ChEBI" id="CHEBI:17759"/>
        <dbReference type="ChEBI" id="CHEBI:57783"/>
        <dbReference type="ChEBI" id="CHEBI:58349"/>
        <dbReference type="EC" id="1.14.19.21"/>
    </reaction>
    <physiologicalReaction direction="left-to-right" evidence="16">
        <dbReference type="Rhea" id="RHEA:45025"/>
    </physiologicalReaction>
</comment>
<dbReference type="GO" id="GO:0051537">
    <property type="term" value="F:2 iron, 2 sulfur cluster binding"/>
    <property type="evidence" value="ECO:0007669"/>
    <property type="project" value="UniProtKB-KW"/>
</dbReference>
<comment type="subcellular location">
    <subcellularLocation>
        <location evidence="2">Membrane</location>
    </subcellularLocation>
</comment>
<evidence type="ECO:0000256" key="10">
    <source>
        <dbReference type="ARBA" id="ARBA00023014"/>
    </source>
</evidence>
<dbReference type="GO" id="GO:0046872">
    <property type="term" value="F:metal ion binding"/>
    <property type="evidence" value="ECO:0007669"/>
    <property type="project" value="UniProtKB-KW"/>
</dbReference>
<evidence type="ECO:0000256" key="12">
    <source>
        <dbReference type="ARBA" id="ARBA00025712"/>
    </source>
</evidence>
<evidence type="ECO:0000256" key="7">
    <source>
        <dbReference type="ARBA" id="ARBA00022989"/>
    </source>
</evidence>
<keyword evidence="4 17" id="KW-0812">Transmembrane</keyword>
<comment type="cofactor">
    <cofactor evidence="1">
        <name>Fe cation</name>
        <dbReference type="ChEBI" id="CHEBI:24875"/>
    </cofactor>
</comment>
<evidence type="ECO:0000313" key="20">
    <source>
        <dbReference type="Proteomes" id="UP000257200"/>
    </source>
</evidence>
<dbReference type="PROSITE" id="PS51296">
    <property type="entry name" value="RIESKE"/>
    <property type="match status" value="1"/>
</dbReference>
<evidence type="ECO:0000256" key="14">
    <source>
        <dbReference type="ARBA" id="ARBA00026095"/>
    </source>
</evidence>
<feature type="transmembrane region" description="Helical" evidence="17">
    <location>
        <begin position="46"/>
        <end position="68"/>
    </location>
</feature>
<evidence type="ECO:0000259" key="18">
    <source>
        <dbReference type="PROSITE" id="PS51296"/>
    </source>
</evidence>
<comment type="pathway">
    <text evidence="12">Steroid hormone biosynthesis; dafachronic acid biosynthesis.</text>
</comment>
<evidence type="ECO:0000256" key="11">
    <source>
        <dbReference type="ARBA" id="ARBA00023136"/>
    </source>
</evidence>
<dbReference type="Pfam" id="PF00355">
    <property type="entry name" value="Rieske"/>
    <property type="match status" value="1"/>
</dbReference>
<keyword evidence="8" id="KW-0560">Oxidoreductase</keyword>
<comment type="similarity">
    <text evidence="13">Belongs to the cholesterol 7-desaturase family.</text>
</comment>
<evidence type="ECO:0000256" key="2">
    <source>
        <dbReference type="ARBA" id="ARBA00004370"/>
    </source>
</evidence>
<dbReference type="GO" id="GO:0008203">
    <property type="term" value="P:cholesterol metabolic process"/>
    <property type="evidence" value="ECO:0007669"/>
    <property type="project" value="InterPro"/>
</dbReference>
<reference evidence="19" key="1">
    <citation type="submission" date="2025-08" db="UniProtKB">
        <authorList>
            <consortium name="Ensembl"/>
        </authorList>
    </citation>
    <scope>IDENTIFICATION</scope>
</reference>
<dbReference type="GO" id="GO:0016020">
    <property type="term" value="C:membrane"/>
    <property type="evidence" value="ECO:0007669"/>
    <property type="project" value="UniProtKB-SubCell"/>
</dbReference>
<dbReference type="GeneTree" id="ENSGT00390000016856"/>
<evidence type="ECO:0000256" key="1">
    <source>
        <dbReference type="ARBA" id="ARBA00001962"/>
    </source>
</evidence>
<evidence type="ECO:0000256" key="4">
    <source>
        <dbReference type="ARBA" id="ARBA00022692"/>
    </source>
</evidence>
<sequence length="397" mass="45109">MSSLKAVTAIGLGVGALLITQPRDPLEAGRSAESTWSESGLQGASARAVLCILAAVALLALRWLYWLLFSPLELLRAPEDVGYIAEDGRTRAQAANEVRRRRKVGDLPPVYPNGWYRVLDSHMLERGEVKNVYILGEQLAVFRGQDGKAYVLDAYCPHLGANLAVGGRVFGGCIECPFHGWQFQGSDGKCVKVPYSDKVPEVAKVRSWPSCEVNKQILIWFHCDGEEPQWNLPEQQEITRGEWVYRGRTEHFINSHIQEIPENAADVAHLSRFVYLQFNHGFLFQVGPGVVYLQFKHGFLGRGVIMHCVTPVEPLLQCVSHTIFYQSNIPPLVPKFILKVESIQFERDVMIWNNKKYISKPLLVKEDSAIQKHRRWFSQFYSENSPRLQYQHDTLDF</sequence>
<protein>
    <recommendedName>
        <fullName evidence="14">cholesterol 7-desaturase</fullName>
        <ecNumber evidence="14">1.14.19.21</ecNumber>
    </recommendedName>
</protein>
<dbReference type="UniPathway" id="UPA01020"/>
<dbReference type="InterPro" id="IPR050584">
    <property type="entry name" value="Cholesterol_7-desaturase"/>
</dbReference>
<evidence type="ECO:0000256" key="13">
    <source>
        <dbReference type="ARBA" id="ARBA00025729"/>
    </source>
</evidence>
<dbReference type="STRING" id="80966.ENSAPOP00000013989"/>
<dbReference type="GO" id="GO:0170056">
    <property type="term" value="F:cholesterol 7-desaturase [NAD(P)H] activity"/>
    <property type="evidence" value="ECO:0007669"/>
    <property type="project" value="UniProtKB-EC"/>
</dbReference>
<evidence type="ECO:0000256" key="16">
    <source>
        <dbReference type="ARBA" id="ARBA00049548"/>
    </source>
</evidence>
<evidence type="ECO:0000313" key="19">
    <source>
        <dbReference type="Ensembl" id="ENSAPOP00000013989.1"/>
    </source>
</evidence>
<keyword evidence="11 17" id="KW-0472">Membrane</keyword>
<organism evidence="19 20">
    <name type="scientific">Acanthochromis polyacanthus</name>
    <name type="common">spiny chromis</name>
    <dbReference type="NCBI Taxonomy" id="80966"/>
    <lineage>
        <taxon>Eukaryota</taxon>
        <taxon>Metazoa</taxon>
        <taxon>Chordata</taxon>
        <taxon>Craniata</taxon>
        <taxon>Vertebrata</taxon>
        <taxon>Euteleostomi</taxon>
        <taxon>Actinopterygii</taxon>
        <taxon>Neopterygii</taxon>
        <taxon>Teleostei</taxon>
        <taxon>Neoteleostei</taxon>
        <taxon>Acanthomorphata</taxon>
        <taxon>Ovalentaria</taxon>
        <taxon>Pomacentridae</taxon>
        <taxon>Acanthochromis</taxon>
    </lineage>
</organism>
<keyword evidence="10" id="KW-0411">Iron-sulfur</keyword>
<keyword evidence="5" id="KW-0001">2Fe-2S</keyword>
<dbReference type="InterPro" id="IPR017941">
    <property type="entry name" value="Rieske_2Fe-2S"/>
</dbReference>
<keyword evidence="20" id="KW-1185">Reference proteome</keyword>
<name>A0A3Q1FCI8_9TELE</name>
<evidence type="ECO:0000256" key="9">
    <source>
        <dbReference type="ARBA" id="ARBA00023004"/>
    </source>
</evidence>